<dbReference type="InterPro" id="IPR023211">
    <property type="entry name" value="DNA_pol_palm_dom_sf"/>
</dbReference>
<proteinExistence type="inferred from homology"/>
<feature type="domain" description="DNA-directed DNA polymerase family B mitochondria/virus" evidence="9">
    <location>
        <begin position="426"/>
        <end position="577"/>
    </location>
</feature>
<evidence type="ECO:0000256" key="8">
    <source>
        <dbReference type="ARBA" id="ARBA00049244"/>
    </source>
</evidence>
<evidence type="ECO:0000256" key="5">
    <source>
        <dbReference type="ARBA" id="ARBA00022705"/>
    </source>
</evidence>
<keyword evidence="5" id="KW-0235">DNA replication</keyword>
<dbReference type="EC" id="2.7.7.7" evidence="2"/>
<dbReference type="InterPro" id="IPR043502">
    <property type="entry name" value="DNA/RNA_pol_sf"/>
</dbReference>
<dbReference type="InterPro" id="IPR012337">
    <property type="entry name" value="RNaseH-like_sf"/>
</dbReference>
<dbReference type="GO" id="GO:0003677">
    <property type="term" value="F:DNA binding"/>
    <property type="evidence" value="ECO:0007669"/>
    <property type="project" value="UniProtKB-KW"/>
</dbReference>
<protein>
    <recommendedName>
        <fullName evidence="2">DNA-directed DNA polymerase</fullName>
        <ecNumber evidence="2">2.7.7.7</ecNumber>
    </recommendedName>
</protein>
<dbReference type="GO" id="GO:0006281">
    <property type="term" value="P:DNA repair"/>
    <property type="evidence" value="ECO:0007669"/>
    <property type="project" value="UniProtKB-ARBA"/>
</dbReference>
<comment type="catalytic activity">
    <reaction evidence="8">
        <text>DNA(n) + a 2'-deoxyribonucleoside 5'-triphosphate = DNA(n+1) + diphosphate</text>
        <dbReference type="Rhea" id="RHEA:22508"/>
        <dbReference type="Rhea" id="RHEA-COMP:17339"/>
        <dbReference type="Rhea" id="RHEA-COMP:17340"/>
        <dbReference type="ChEBI" id="CHEBI:33019"/>
        <dbReference type="ChEBI" id="CHEBI:61560"/>
        <dbReference type="ChEBI" id="CHEBI:173112"/>
        <dbReference type="EC" id="2.7.7.7"/>
    </reaction>
</comment>
<dbReference type="GeneID" id="127751379"/>
<keyword evidence="7" id="KW-0238">DNA-binding</keyword>
<evidence type="ECO:0000256" key="6">
    <source>
        <dbReference type="ARBA" id="ARBA00022932"/>
    </source>
</evidence>
<keyword evidence="4" id="KW-0548">Nucleotidyltransferase</keyword>
<dbReference type="SUPFAM" id="SSF56672">
    <property type="entry name" value="DNA/RNA polymerases"/>
    <property type="match status" value="1"/>
</dbReference>
<evidence type="ECO:0000259" key="9">
    <source>
        <dbReference type="Pfam" id="PF03175"/>
    </source>
</evidence>
<dbReference type="PANTHER" id="PTHR33568">
    <property type="entry name" value="DNA POLYMERASE"/>
    <property type="match status" value="1"/>
</dbReference>
<gene>
    <name evidence="11" type="primary">LOC127751379</name>
</gene>
<dbReference type="PANTHER" id="PTHR33568:SF3">
    <property type="entry name" value="DNA-DIRECTED DNA POLYMERASE"/>
    <property type="match status" value="1"/>
</dbReference>
<name>A0A9C6X7Y2_FRAOC</name>
<dbReference type="InterPro" id="IPR004868">
    <property type="entry name" value="DNA-dir_DNA_pol_B_mt/vir"/>
</dbReference>
<dbReference type="SUPFAM" id="SSF52980">
    <property type="entry name" value="Restriction endonuclease-like"/>
    <property type="match status" value="1"/>
</dbReference>
<dbReference type="GO" id="GO:0003887">
    <property type="term" value="F:DNA-directed DNA polymerase activity"/>
    <property type="evidence" value="ECO:0007669"/>
    <property type="project" value="UniProtKB-KW"/>
</dbReference>
<dbReference type="KEGG" id="foc:127751379"/>
<dbReference type="SUPFAM" id="SSF53098">
    <property type="entry name" value="Ribonuclease H-like"/>
    <property type="match status" value="1"/>
</dbReference>
<sequence>MSRWSEKEKKKDYKYITIYWDTECTTHTPVEGKAETFEHIPNLIVSQAVCDECANVEQNEYFCTVCKTRQQIFHNLDDPSINVMGQFIDYLRSFPAKTQLLIVAHNARSYDGPLLLQELTARKIKVDSTQQGAKISALKAGNWKFIDSLMFLAMPLSAMPNSFALNELKKGYWPHLANKPEYYKYEGPMLEKSLYCITEMKTKAAKEFTEWYDEQVAANYVFNFRRDFLEYCISDVTVLRRAATAFRKLFCEVAGFDPMFNCVTLSSACMSAFRRNFLKAETIGIVPPGGYHGRGKQSHIALQWLDYETHVLGRKITTMYTDREVKVMGRQVDGYVELPLPDGGVEQRIYQFHGCYWHNCPIHFPPTSDSEENRYEKTQQITALFREAGYKVIEMWECEFKRLLKHDPDVTQYFTAHPFTRVTPLNLRDGLAGGRTSALRSYHKIDPKKGEKIMMVDVVSEYPNANLRAVYPVGHPTIHLEGSLDIPPPELWNGMIKCTVLPPQNLFLPVLWYKYNGKLLFPLCRTCAETESTEICHHEPHQRELLGSWCAPELHLALEKGYELLKVHEVYQYPGTSQFNPETQEDGVLSAYVRCFMALKIQASGWPANCKSEEEKQKYVEDTLKFDGVVLDPTKMEKNPALRTLAKLMCNSFWGKFGEKTLRPKTHLIYNYGQLMKLLTNPSIEITSIIPLGEECMQVTCMPVEDSEESLPTSSLIHAAFTTCHGRLQLYQYMEIVGQRALYTDTDSLCYISCPDELDPPTGTHLGDLTDQIEEDYGPSSYIVEYVGGSPKNYSYAVAVGGDTSNIKYCIKVRGISINSSCDQIVTFENLKAMVLGNKEKTIVPIPRQIARLTNWKIVTRASKKQWQAKNTKRRRVGLEMTVPLGYNAWTMADKEDQDLLEVMEVLDGA</sequence>
<evidence type="ECO:0000256" key="7">
    <source>
        <dbReference type="ARBA" id="ARBA00023125"/>
    </source>
</evidence>
<dbReference type="Gene3D" id="1.10.287.690">
    <property type="entry name" value="Helix hairpin bin"/>
    <property type="match status" value="1"/>
</dbReference>
<evidence type="ECO:0000256" key="3">
    <source>
        <dbReference type="ARBA" id="ARBA00022679"/>
    </source>
</evidence>
<organism evidence="10 11">
    <name type="scientific">Frankliniella occidentalis</name>
    <name type="common">Western flower thrips</name>
    <name type="synonym">Euthrips occidentalis</name>
    <dbReference type="NCBI Taxonomy" id="133901"/>
    <lineage>
        <taxon>Eukaryota</taxon>
        <taxon>Metazoa</taxon>
        <taxon>Ecdysozoa</taxon>
        <taxon>Arthropoda</taxon>
        <taxon>Hexapoda</taxon>
        <taxon>Insecta</taxon>
        <taxon>Pterygota</taxon>
        <taxon>Neoptera</taxon>
        <taxon>Paraneoptera</taxon>
        <taxon>Thysanoptera</taxon>
        <taxon>Terebrantia</taxon>
        <taxon>Thripoidea</taxon>
        <taxon>Thripidae</taxon>
        <taxon>Frankliniella</taxon>
    </lineage>
</organism>
<dbReference type="GO" id="GO:0000166">
    <property type="term" value="F:nucleotide binding"/>
    <property type="evidence" value="ECO:0007669"/>
    <property type="project" value="InterPro"/>
</dbReference>
<dbReference type="GO" id="GO:0006260">
    <property type="term" value="P:DNA replication"/>
    <property type="evidence" value="ECO:0007669"/>
    <property type="project" value="UniProtKB-KW"/>
</dbReference>
<dbReference type="Gene3D" id="3.40.960.10">
    <property type="entry name" value="VSR Endonuclease"/>
    <property type="match status" value="1"/>
</dbReference>
<dbReference type="Proteomes" id="UP000504606">
    <property type="component" value="Unplaced"/>
</dbReference>
<comment type="similarity">
    <text evidence="1">Belongs to the DNA polymerase type-B family.</text>
</comment>
<dbReference type="InterPro" id="IPR011335">
    <property type="entry name" value="Restrct_endonuc-II-like"/>
</dbReference>
<accession>A0A9C6X7Y2</accession>
<dbReference type="Gene3D" id="3.90.1600.10">
    <property type="entry name" value="Palm domain of DNA polymerase"/>
    <property type="match status" value="1"/>
</dbReference>
<evidence type="ECO:0000256" key="2">
    <source>
        <dbReference type="ARBA" id="ARBA00012417"/>
    </source>
</evidence>
<evidence type="ECO:0000313" key="11">
    <source>
        <dbReference type="RefSeq" id="XP_052130819.1"/>
    </source>
</evidence>
<dbReference type="AlphaFoldDB" id="A0A9C6X7Y2"/>
<dbReference type="RefSeq" id="XP_052130819.1">
    <property type="nucleotide sequence ID" value="XM_052274859.1"/>
</dbReference>
<dbReference type="InterPro" id="IPR036397">
    <property type="entry name" value="RNaseH_sf"/>
</dbReference>
<evidence type="ECO:0000256" key="4">
    <source>
        <dbReference type="ARBA" id="ARBA00022695"/>
    </source>
</evidence>
<evidence type="ECO:0000256" key="1">
    <source>
        <dbReference type="ARBA" id="ARBA00005755"/>
    </source>
</evidence>
<dbReference type="GO" id="GO:0042575">
    <property type="term" value="C:DNA polymerase complex"/>
    <property type="evidence" value="ECO:0007669"/>
    <property type="project" value="UniProtKB-ARBA"/>
</dbReference>
<keyword evidence="10" id="KW-1185">Reference proteome</keyword>
<keyword evidence="3" id="KW-0808">Transferase</keyword>
<keyword evidence="6" id="KW-0239">DNA-directed DNA polymerase</keyword>
<dbReference type="Gene3D" id="3.30.420.10">
    <property type="entry name" value="Ribonuclease H-like superfamily/Ribonuclease H"/>
    <property type="match status" value="1"/>
</dbReference>
<dbReference type="OrthoDB" id="6119432at2759"/>
<reference evidence="11" key="1">
    <citation type="submission" date="2025-08" db="UniProtKB">
        <authorList>
            <consortium name="RefSeq"/>
        </authorList>
    </citation>
    <scope>IDENTIFICATION</scope>
    <source>
        <tissue evidence="11">Whole organism</tissue>
    </source>
</reference>
<evidence type="ECO:0000313" key="10">
    <source>
        <dbReference type="Proteomes" id="UP000504606"/>
    </source>
</evidence>
<dbReference type="Pfam" id="PF03175">
    <property type="entry name" value="DNA_pol_B_2"/>
    <property type="match status" value="2"/>
</dbReference>
<feature type="domain" description="DNA-directed DNA polymerase family B mitochondria/virus" evidence="9">
    <location>
        <begin position="101"/>
        <end position="281"/>
    </location>
</feature>